<keyword evidence="5" id="KW-0378">Hydrolase</keyword>
<proteinExistence type="predicted"/>
<comment type="subcellular location">
    <subcellularLocation>
        <location evidence="1">Cell membrane</location>
        <topology evidence="1">Multi-pass membrane protein</topology>
    </subcellularLocation>
</comment>
<keyword evidence="3" id="KW-0645">Protease</keyword>
<dbReference type="NCBIfam" id="TIGR02602">
    <property type="entry name" value="8TM_EpsH"/>
    <property type="match status" value="1"/>
</dbReference>
<organism evidence="10 11">
    <name type="scientific">Salinisphaera orenii MK-B5</name>
    <dbReference type="NCBI Taxonomy" id="856730"/>
    <lineage>
        <taxon>Bacteria</taxon>
        <taxon>Pseudomonadati</taxon>
        <taxon>Pseudomonadota</taxon>
        <taxon>Gammaproteobacteria</taxon>
        <taxon>Salinisphaerales</taxon>
        <taxon>Salinisphaeraceae</taxon>
        <taxon>Salinisphaera</taxon>
    </lineage>
</organism>
<feature type="transmembrane region" description="Helical" evidence="8">
    <location>
        <begin position="306"/>
        <end position="326"/>
    </location>
</feature>
<evidence type="ECO:0000256" key="2">
    <source>
        <dbReference type="ARBA" id="ARBA00022475"/>
    </source>
</evidence>
<evidence type="ECO:0000313" key="11">
    <source>
        <dbReference type="Proteomes" id="UP000283993"/>
    </source>
</evidence>
<reference evidence="10 11" key="1">
    <citation type="submission" date="2013-10" db="EMBL/GenBank/DDBJ databases">
        <title>Salinisphaera orenii MK-B5 Genome Sequencing.</title>
        <authorList>
            <person name="Lai Q."/>
            <person name="Li C."/>
            <person name="Shao Z."/>
        </authorList>
    </citation>
    <scope>NUCLEOTIDE SEQUENCE [LARGE SCALE GENOMIC DNA]</scope>
    <source>
        <strain evidence="10 11">MK-B5</strain>
    </source>
</reference>
<dbReference type="NCBIfam" id="TIGR03109">
    <property type="entry name" value="exosort_XrtA"/>
    <property type="match status" value="1"/>
</dbReference>
<feature type="transmembrane region" description="Helical" evidence="8">
    <location>
        <begin position="224"/>
        <end position="244"/>
    </location>
</feature>
<evidence type="ECO:0000256" key="6">
    <source>
        <dbReference type="ARBA" id="ARBA00022989"/>
    </source>
</evidence>
<sequence length="505" mass="54626">MSRAGTTAGTMSGTTAAGASVNRALHAGFVLTMAVYVAAFVSTYASLVATWGRTGTFEYAYLIFPVCAVLVWGRRAWLARVAAEPRPRALLLALGLGGLWLIGAAARINLFQHVAVVAMWPVLIYVFYGRAVARVLAFPMGYVLFAIPFGNFMVEPLQTVTAHLSVFALGFTDVPVFMSGHMIDTPVSAWHVAEACSGIKFFVATTAFGVLYAYLFYQSLHRRLIFIAASMIVPIIANGLRVFFTILIGEYFGLEYATGTDHAIFGWQFFGTVLVLLFLAGWPWHEPPPRPPAAAAADRPVAGRRAIVVTALAMVVILVPAVWFGVASAMAHAADRAAPTLPQTLAGKKADDTGPWDGPGMPLASERPHVSRVYGESQGAIRVDYVRLAPDDAADRVHDDQRWQVLRQGSAALTGDAAPTFRRLELQRRNASQRLEIWSVARIGDRWLNPGPMLRAWQALYMLSGQPGDVAVLRLAQASAAAAEDDAALVDMARAAVEAVERERS</sequence>
<name>A0A423PQ20_9GAMM</name>
<dbReference type="GO" id="GO:0005886">
    <property type="term" value="C:plasma membrane"/>
    <property type="evidence" value="ECO:0007669"/>
    <property type="project" value="UniProtKB-SubCell"/>
</dbReference>
<feature type="transmembrane region" description="Helical" evidence="8">
    <location>
        <begin position="59"/>
        <end position="77"/>
    </location>
</feature>
<evidence type="ECO:0000256" key="1">
    <source>
        <dbReference type="ARBA" id="ARBA00004651"/>
    </source>
</evidence>
<accession>A0A423PQ20</accession>
<dbReference type="AlphaFoldDB" id="A0A423PQ20"/>
<protein>
    <submittedName>
        <fullName evidence="10">Membrane protein</fullName>
    </submittedName>
</protein>
<evidence type="ECO:0000313" key="10">
    <source>
        <dbReference type="EMBL" id="ROO27683.1"/>
    </source>
</evidence>
<dbReference type="InterPro" id="IPR017540">
    <property type="entry name" value="Exosortase-1"/>
</dbReference>
<evidence type="ECO:0000256" key="3">
    <source>
        <dbReference type="ARBA" id="ARBA00022670"/>
    </source>
</evidence>
<evidence type="ECO:0000259" key="9">
    <source>
        <dbReference type="Pfam" id="PF11984"/>
    </source>
</evidence>
<dbReference type="InterPro" id="IPR026392">
    <property type="entry name" value="Exo/Archaeosortase_dom"/>
</dbReference>
<feature type="transmembrane region" description="Helical" evidence="8">
    <location>
        <begin position="122"/>
        <end position="147"/>
    </location>
</feature>
<feature type="domain" description="Methanolan biosynthesis EpsI" evidence="9">
    <location>
        <begin position="317"/>
        <end position="501"/>
    </location>
</feature>
<feature type="transmembrane region" description="Helical" evidence="8">
    <location>
        <begin position="27"/>
        <end position="47"/>
    </location>
</feature>
<feature type="transmembrane region" description="Helical" evidence="8">
    <location>
        <begin position="89"/>
        <end position="110"/>
    </location>
</feature>
<evidence type="ECO:0000256" key="8">
    <source>
        <dbReference type="SAM" id="Phobius"/>
    </source>
</evidence>
<keyword evidence="6 8" id="KW-1133">Transmembrane helix</keyword>
<feature type="transmembrane region" description="Helical" evidence="8">
    <location>
        <begin position="159"/>
        <end position="178"/>
    </location>
</feature>
<keyword evidence="7 8" id="KW-0472">Membrane</keyword>
<dbReference type="GO" id="GO:0008233">
    <property type="term" value="F:peptidase activity"/>
    <property type="evidence" value="ECO:0007669"/>
    <property type="project" value="UniProtKB-KW"/>
</dbReference>
<dbReference type="Pfam" id="PF09721">
    <property type="entry name" value="Exosortase_EpsH"/>
    <property type="match status" value="1"/>
</dbReference>
<keyword evidence="4 8" id="KW-0812">Transmembrane</keyword>
<dbReference type="InterPro" id="IPR019127">
    <property type="entry name" value="Exosortase"/>
</dbReference>
<evidence type="ECO:0000256" key="4">
    <source>
        <dbReference type="ARBA" id="ARBA00022692"/>
    </source>
</evidence>
<keyword evidence="2" id="KW-1003">Cell membrane</keyword>
<keyword evidence="11" id="KW-1185">Reference proteome</keyword>
<comment type="caution">
    <text evidence="10">The sequence shown here is derived from an EMBL/GenBank/DDBJ whole genome shotgun (WGS) entry which is preliminary data.</text>
</comment>
<dbReference type="InterPro" id="IPR014263">
    <property type="entry name" value="Methanolan_biosynth_EpsI"/>
</dbReference>
<dbReference type="NCBIfam" id="TIGR04178">
    <property type="entry name" value="exo_archaeo"/>
    <property type="match status" value="1"/>
</dbReference>
<dbReference type="GO" id="GO:0006508">
    <property type="term" value="P:proteolysis"/>
    <property type="evidence" value="ECO:0007669"/>
    <property type="project" value="UniProtKB-KW"/>
</dbReference>
<feature type="transmembrane region" description="Helical" evidence="8">
    <location>
        <begin position="264"/>
        <end position="285"/>
    </location>
</feature>
<dbReference type="InterPro" id="IPR013426">
    <property type="entry name" value="EpsH-like"/>
</dbReference>
<evidence type="ECO:0000256" key="5">
    <source>
        <dbReference type="ARBA" id="ARBA00022801"/>
    </source>
</evidence>
<gene>
    <name evidence="10" type="ORF">SAOR_07515</name>
</gene>
<evidence type="ECO:0000256" key="7">
    <source>
        <dbReference type="ARBA" id="ARBA00023136"/>
    </source>
</evidence>
<feature type="transmembrane region" description="Helical" evidence="8">
    <location>
        <begin position="198"/>
        <end position="217"/>
    </location>
</feature>
<dbReference type="Pfam" id="PF11984">
    <property type="entry name" value="DUF3485"/>
    <property type="match status" value="1"/>
</dbReference>
<dbReference type="EMBL" id="AYKH01000012">
    <property type="protein sequence ID" value="ROO27683.1"/>
    <property type="molecule type" value="Genomic_DNA"/>
</dbReference>
<dbReference type="Proteomes" id="UP000283993">
    <property type="component" value="Unassembled WGS sequence"/>
</dbReference>